<organism evidence="8 9">
    <name type="scientific">Ascobolus immersus RN42</name>
    <dbReference type="NCBI Taxonomy" id="1160509"/>
    <lineage>
        <taxon>Eukaryota</taxon>
        <taxon>Fungi</taxon>
        <taxon>Dikarya</taxon>
        <taxon>Ascomycota</taxon>
        <taxon>Pezizomycotina</taxon>
        <taxon>Pezizomycetes</taxon>
        <taxon>Pezizales</taxon>
        <taxon>Ascobolaceae</taxon>
        <taxon>Ascobolus</taxon>
    </lineage>
</organism>
<evidence type="ECO:0000256" key="5">
    <source>
        <dbReference type="ARBA" id="ARBA00023002"/>
    </source>
</evidence>
<evidence type="ECO:0000256" key="4">
    <source>
        <dbReference type="ARBA" id="ARBA00022964"/>
    </source>
</evidence>
<dbReference type="GO" id="GO:0016706">
    <property type="term" value="F:2-oxoglutarate-dependent dioxygenase activity"/>
    <property type="evidence" value="ECO:0007669"/>
    <property type="project" value="TreeGrafter"/>
</dbReference>
<dbReference type="EMBL" id="ML119725">
    <property type="protein sequence ID" value="RPA77491.1"/>
    <property type="molecule type" value="Genomic_DNA"/>
</dbReference>
<evidence type="ECO:0000256" key="3">
    <source>
        <dbReference type="ARBA" id="ARBA00022723"/>
    </source>
</evidence>
<reference evidence="8 9" key="1">
    <citation type="journal article" date="2018" name="Nat. Ecol. Evol.">
        <title>Pezizomycetes genomes reveal the molecular basis of ectomycorrhizal truffle lifestyle.</title>
        <authorList>
            <person name="Murat C."/>
            <person name="Payen T."/>
            <person name="Noel B."/>
            <person name="Kuo A."/>
            <person name="Morin E."/>
            <person name="Chen J."/>
            <person name="Kohler A."/>
            <person name="Krizsan K."/>
            <person name="Balestrini R."/>
            <person name="Da Silva C."/>
            <person name="Montanini B."/>
            <person name="Hainaut M."/>
            <person name="Levati E."/>
            <person name="Barry K.W."/>
            <person name="Belfiori B."/>
            <person name="Cichocki N."/>
            <person name="Clum A."/>
            <person name="Dockter R.B."/>
            <person name="Fauchery L."/>
            <person name="Guy J."/>
            <person name="Iotti M."/>
            <person name="Le Tacon F."/>
            <person name="Lindquist E.A."/>
            <person name="Lipzen A."/>
            <person name="Malagnac F."/>
            <person name="Mello A."/>
            <person name="Molinier V."/>
            <person name="Miyauchi S."/>
            <person name="Poulain J."/>
            <person name="Riccioni C."/>
            <person name="Rubini A."/>
            <person name="Sitrit Y."/>
            <person name="Splivallo R."/>
            <person name="Traeger S."/>
            <person name="Wang M."/>
            <person name="Zifcakova L."/>
            <person name="Wipf D."/>
            <person name="Zambonelli A."/>
            <person name="Paolocci F."/>
            <person name="Nowrousian M."/>
            <person name="Ottonello S."/>
            <person name="Baldrian P."/>
            <person name="Spatafora J.W."/>
            <person name="Henrissat B."/>
            <person name="Nagy L.G."/>
            <person name="Aury J.M."/>
            <person name="Wincker P."/>
            <person name="Grigoriev I.V."/>
            <person name="Bonfante P."/>
            <person name="Martin F.M."/>
        </authorList>
    </citation>
    <scope>NUCLEOTIDE SEQUENCE [LARGE SCALE GENOMIC DNA]</scope>
    <source>
        <strain evidence="8 9">RN42</strain>
    </source>
</reference>
<dbReference type="STRING" id="1160509.A0A3N4HZW1"/>
<evidence type="ECO:0000256" key="1">
    <source>
        <dbReference type="ARBA" id="ARBA00001954"/>
    </source>
</evidence>
<sequence length="379" mass="42848">MAPSLNPTPPLSPPMLPVSYDINLAYKPLSDKEKQKYSNPQGNVEVNKYAAYLPVWEPHFFPPCPPFQFVDPASRADSSKPHLLGSKGIAIRDLTPKMGSEISGIQLSSLTNAQKDELALLISERKCVVFRDQDFLDQGPHQQQEFMAYFGKPNYQPVTGAVAGYPGFHIIYRDGNQKELDAFFAEKPTSTLWHHDVSYERQPPGYVLLCNVNTPSEGGDTVFASCTEAYNRLSPPFRRMLEELRALHTSEKMIGFARQQGGVVRKDPVTSAHPLIRVHPVTGEKAIFVNSEFITRIQGMKMEESDLLIKFLVDHIIKGHDFQVRLNWKPRSVVMFDNRTTLHTATVDYDVTKQANRHLFRLASMAEKPIPVHRDLGEF</sequence>
<comment type="similarity">
    <text evidence="2">Belongs to the TfdA dioxygenase family.</text>
</comment>
<feature type="domain" description="TauD/TfdA-like" evidence="7">
    <location>
        <begin position="91"/>
        <end position="362"/>
    </location>
</feature>
<keyword evidence="3" id="KW-0479">Metal-binding</keyword>
<name>A0A3N4HZW1_ASCIM</name>
<protein>
    <submittedName>
        <fullName evidence="8">TauD-domain-containing protein</fullName>
    </submittedName>
</protein>
<keyword evidence="4" id="KW-0223">Dioxygenase</keyword>
<proteinExistence type="inferred from homology"/>
<keyword evidence="5" id="KW-0560">Oxidoreductase</keyword>
<evidence type="ECO:0000313" key="9">
    <source>
        <dbReference type="Proteomes" id="UP000275078"/>
    </source>
</evidence>
<evidence type="ECO:0000256" key="2">
    <source>
        <dbReference type="ARBA" id="ARBA00005896"/>
    </source>
</evidence>
<evidence type="ECO:0000256" key="6">
    <source>
        <dbReference type="ARBA" id="ARBA00023004"/>
    </source>
</evidence>
<dbReference type="GO" id="GO:0005737">
    <property type="term" value="C:cytoplasm"/>
    <property type="evidence" value="ECO:0007669"/>
    <property type="project" value="TreeGrafter"/>
</dbReference>
<evidence type="ECO:0000313" key="8">
    <source>
        <dbReference type="EMBL" id="RPA77491.1"/>
    </source>
</evidence>
<evidence type="ECO:0000259" key="7">
    <source>
        <dbReference type="Pfam" id="PF02668"/>
    </source>
</evidence>
<keyword evidence="6" id="KW-0408">Iron</keyword>
<dbReference type="PANTHER" id="PTHR30468">
    <property type="entry name" value="ALPHA-KETOGLUTARATE-DEPENDENT SULFONATE DIOXYGENASE"/>
    <property type="match status" value="1"/>
</dbReference>
<gene>
    <name evidence="8" type="ORF">BJ508DRAFT_417027</name>
</gene>
<dbReference type="InterPro" id="IPR042098">
    <property type="entry name" value="TauD-like_sf"/>
</dbReference>
<accession>A0A3N4HZW1</accession>
<dbReference type="SUPFAM" id="SSF51197">
    <property type="entry name" value="Clavaminate synthase-like"/>
    <property type="match status" value="1"/>
</dbReference>
<dbReference type="GO" id="GO:0046872">
    <property type="term" value="F:metal ion binding"/>
    <property type="evidence" value="ECO:0007669"/>
    <property type="project" value="UniProtKB-KW"/>
</dbReference>
<dbReference type="Proteomes" id="UP000275078">
    <property type="component" value="Unassembled WGS sequence"/>
</dbReference>
<keyword evidence="9" id="KW-1185">Reference proteome</keyword>
<dbReference type="PANTHER" id="PTHR30468:SF30">
    <property type="entry name" value="ALPHA-KETOGLUTARATE-DEPENDENT TAURINE DIOXYGENASE (AFU_ORTHOLOGUE AFUA_7G06030)"/>
    <property type="match status" value="1"/>
</dbReference>
<dbReference type="Pfam" id="PF02668">
    <property type="entry name" value="TauD"/>
    <property type="match status" value="1"/>
</dbReference>
<dbReference type="InterPro" id="IPR003819">
    <property type="entry name" value="TauD/TfdA-like"/>
</dbReference>
<comment type="cofactor">
    <cofactor evidence="1">
        <name>Fe(2+)</name>
        <dbReference type="ChEBI" id="CHEBI:29033"/>
    </cofactor>
</comment>
<dbReference type="AlphaFoldDB" id="A0A3N4HZW1"/>
<dbReference type="OrthoDB" id="10257314at2759"/>
<dbReference type="FunFam" id="3.60.130.10:FF:000003">
    <property type="entry name" value="Alpha-ketoglutarate-dependent taurine dioxygenase"/>
    <property type="match status" value="1"/>
</dbReference>
<dbReference type="Gene3D" id="3.60.130.10">
    <property type="entry name" value="Clavaminate synthase-like"/>
    <property type="match status" value="1"/>
</dbReference>
<dbReference type="InterPro" id="IPR051323">
    <property type="entry name" value="AtsK-like"/>
</dbReference>